<comment type="pathway">
    <text evidence="1">Protein modification; protein lipoylation via exogenous pathway; protein N(6)-(lipoyl)lysine from lipoate: step 2/2.</text>
</comment>
<dbReference type="GO" id="GO:0005737">
    <property type="term" value="C:cytoplasm"/>
    <property type="evidence" value="ECO:0007669"/>
    <property type="project" value="TreeGrafter"/>
</dbReference>
<keyword evidence="6" id="KW-0067">ATP-binding</keyword>
<dbReference type="NCBIfam" id="TIGR00545">
    <property type="entry name" value="lipoyltrans"/>
    <property type="match status" value="1"/>
</dbReference>
<dbReference type="PROSITE" id="PS51733">
    <property type="entry name" value="BPL_LPL_CATALYTIC"/>
    <property type="match status" value="1"/>
</dbReference>
<dbReference type="Pfam" id="PF21948">
    <property type="entry name" value="LplA-B_cat"/>
    <property type="match status" value="1"/>
</dbReference>
<evidence type="ECO:0000313" key="9">
    <source>
        <dbReference type="EMBL" id="KRN89388.1"/>
    </source>
</evidence>
<dbReference type="GO" id="GO:0005524">
    <property type="term" value="F:ATP binding"/>
    <property type="evidence" value="ECO:0007669"/>
    <property type="project" value="UniProtKB-KW"/>
</dbReference>
<evidence type="ECO:0000313" key="10">
    <source>
        <dbReference type="Proteomes" id="UP000051500"/>
    </source>
</evidence>
<feature type="domain" description="BPL/LPL catalytic" evidence="8">
    <location>
        <begin position="26"/>
        <end position="217"/>
    </location>
</feature>
<comment type="pathway">
    <text evidence="2">Protein modification; protein lipoylation via exogenous pathway; protein N(6)-(lipoyl)lysine from lipoate: step 1/2.</text>
</comment>
<proteinExistence type="predicted"/>
<keyword evidence="4 9" id="KW-0436">Ligase</keyword>
<dbReference type="Pfam" id="PF10437">
    <property type="entry name" value="Lip_prot_lig_C"/>
    <property type="match status" value="1"/>
</dbReference>
<gene>
    <name evidence="9" type="ORF">IV53_GL000106</name>
</gene>
<dbReference type="OrthoDB" id="9788148at2"/>
<evidence type="ECO:0000256" key="4">
    <source>
        <dbReference type="ARBA" id="ARBA00022598"/>
    </source>
</evidence>
<organism evidence="9 10">
    <name type="scientific">Ligilactobacillus ceti DSM 22408</name>
    <dbReference type="NCBI Taxonomy" id="1122146"/>
    <lineage>
        <taxon>Bacteria</taxon>
        <taxon>Bacillati</taxon>
        <taxon>Bacillota</taxon>
        <taxon>Bacilli</taxon>
        <taxon>Lactobacillales</taxon>
        <taxon>Lactobacillaceae</taxon>
        <taxon>Ligilactobacillus</taxon>
    </lineage>
</organism>
<dbReference type="Gene3D" id="3.30.930.10">
    <property type="entry name" value="Bira Bifunctional Protein, Domain 2"/>
    <property type="match status" value="1"/>
</dbReference>
<dbReference type="InterPro" id="IPR004143">
    <property type="entry name" value="BPL_LPL_catalytic"/>
</dbReference>
<evidence type="ECO:0000256" key="6">
    <source>
        <dbReference type="ARBA" id="ARBA00022840"/>
    </source>
</evidence>
<dbReference type="PATRIC" id="fig|1122146.4.peg.108"/>
<comment type="catalytic activity">
    <reaction evidence="7">
        <text>L-lysyl-[lipoyl-carrier protein] + (R)-lipoate + ATP = N(6)-[(R)-lipoyl]-L-lysyl-[lipoyl-carrier protein] + AMP + diphosphate + H(+)</text>
        <dbReference type="Rhea" id="RHEA:49288"/>
        <dbReference type="Rhea" id="RHEA-COMP:10500"/>
        <dbReference type="Rhea" id="RHEA-COMP:10502"/>
        <dbReference type="ChEBI" id="CHEBI:15378"/>
        <dbReference type="ChEBI" id="CHEBI:29969"/>
        <dbReference type="ChEBI" id="CHEBI:30616"/>
        <dbReference type="ChEBI" id="CHEBI:33019"/>
        <dbReference type="ChEBI" id="CHEBI:83088"/>
        <dbReference type="ChEBI" id="CHEBI:83099"/>
        <dbReference type="ChEBI" id="CHEBI:456215"/>
        <dbReference type="EC" id="6.3.1.20"/>
    </reaction>
</comment>
<dbReference type="RefSeq" id="WP_027106411.1">
    <property type="nucleotide sequence ID" value="NZ_AUHP01000012.1"/>
</dbReference>
<keyword evidence="10" id="KW-1185">Reference proteome</keyword>
<evidence type="ECO:0000256" key="1">
    <source>
        <dbReference type="ARBA" id="ARBA00005085"/>
    </source>
</evidence>
<evidence type="ECO:0000259" key="8">
    <source>
        <dbReference type="PROSITE" id="PS51733"/>
    </source>
</evidence>
<dbReference type="AlphaFoldDB" id="A0A0R2KR65"/>
<dbReference type="eggNOG" id="COG0095">
    <property type="taxonomic scope" value="Bacteria"/>
</dbReference>
<evidence type="ECO:0000256" key="5">
    <source>
        <dbReference type="ARBA" id="ARBA00022741"/>
    </source>
</evidence>
<dbReference type="SUPFAM" id="SSF82649">
    <property type="entry name" value="SufE/NifU"/>
    <property type="match status" value="1"/>
</dbReference>
<dbReference type="PANTHER" id="PTHR12561:SF3">
    <property type="entry name" value="LIPOYLTRANSFERASE 1, MITOCHONDRIAL"/>
    <property type="match status" value="1"/>
</dbReference>
<dbReference type="PANTHER" id="PTHR12561">
    <property type="entry name" value="LIPOATE-PROTEIN LIGASE"/>
    <property type="match status" value="1"/>
</dbReference>
<dbReference type="InterPro" id="IPR019491">
    <property type="entry name" value="Lipoate_protein_ligase_C"/>
</dbReference>
<dbReference type="CDD" id="cd16443">
    <property type="entry name" value="LplA"/>
    <property type="match status" value="1"/>
</dbReference>
<evidence type="ECO:0000256" key="7">
    <source>
        <dbReference type="ARBA" id="ARBA00048037"/>
    </source>
</evidence>
<reference evidence="9 10" key="1">
    <citation type="journal article" date="2015" name="Genome Announc.">
        <title>Expanding the biotechnology potential of lactobacilli through comparative genomics of 213 strains and associated genera.</title>
        <authorList>
            <person name="Sun Z."/>
            <person name="Harris H.M."/>
            <person name="McCann A."/>
            <person name="Guo C."/>
            <person name="Argimon S."/>
            <person name="Zhang W."/>
            <person name="Yang X."/>
            <person name="Jeffery I.B."/>
            <person name="Cooney J.C."/>
            <person name="Kagawa T.F."/>
            <person name="Liu W."/>
            <person name="Song Y."/>
            <person name="Salvetti E."/>
            <person name="Wrobel A."/>
            <person name="Rasinkangas P."/>
            <person name="Parkhill J."/>
            <person name="Rea M.C."/>
            <person name="O'Sullivan O."/>
            <person name="Ritari J."/>
            <person name="Douillard F.P."/>
            <person name="Paul Ross R."/>
            <person name="Yang R."/>
            <person name="Briner A.E."/>
            <person name="Felis G.E."/>
            <person name="de Vos W.M."/>
            <person name="Barrangou R."/>
            <person name="Klaenhammer T.R."/>
            <person name="Caufield P.W."/>
            <person name="Cui Y."/>
            <person name="Zhang H."/>
            <person name="O'Toole P.W."/>
        </authorList>
    </citation>
    <scope>NUCLEOTIDE SEQUENCE [LARGE SCALE GENOMIC DNA]</scope>
    <source>
        <strain evidence="9 10">DSM 22408</strain>
    </source>
</reference>
<comment type="caution">
    <text evidence="9">The sequence shown here is derived from an EMBL/GenBank/DDBJ whole genome shotgun (WGS) entry which is preliminary data.</text>
</comment>
<dbReference type="GO" id="GO:0009249">
    <property type="term" value="P:protein lipoylation"/>
    <property type="evidence" value="ECO:0007669"/>
    <property type="project" value="InterPro"/>
</dbReference>
<dbReference type="Proteomes" id="UP000051500">
    <property type="component" value="Unassembled WGS sequence"/>
</dbReference>
<keyword evidence="5" id="KW-0547">Nucleotide-binding</keyword>
<evidence type="ECO:0000256" key="2">
    <source>
        <dbReference type="ARBA" id="ARBA00005124"/>
    </source>
</evidence>
<dbReference type="InterPro" id="IPR045864">
    <property type="entry name" value="aa-tRNA-synth_II/BPL/LPL"/>
</dbReference>
<dbReference type="EC" id="6.3.1.20" evidence="3"/>
<evidence type="ECO:0000256" key="3">
    <source>
        <dbReference type="ARBA" id="ARBA00012367"/>
    </source>
</evidence>
<dbReference type="GO" id="GO:0017118">
    <property type="term" value="F:lipoyltransferase activity"/>
    <property type="evidence" value="ECO:0007669"/>
    <property type="project" value="TreeGrafter"/>
</dbReference>
<dbReference type="InterPro" id="IPR004562">
    <property type="entry name" value="LipoylTrfase_LipoateP_Ligase"/>
</dbReference>
<dbReference type="SUPFAM" id="SSF55681">
    <property type="entry name" value="Class II aaRS and biotin synthetases"/>
    <property type="match status" value="1"/>
</dbReference>
<dbReference type="Gene3D" id="3.30.390.50">
    <property type="entry name" value="CO dehydrogenase flavoprotein, C-terminal domain"/>
    <property type="match status" value="1"/>
</dbReference>
<dbReference type="STRING" id="1122146.IV53_GL000106"/>
<dbReference type="EMBL" id="JQBZ01000016">
    <property type="protein sequence ID" value="KRN89388.1"/>
    <property type="molecule type" value="Genomic_DNA"/>
</dbReference>
<dbReference type="GO" id="GO:0016979">
    <property type="term" value="F:lipoate-protein ligase activity"/>
    <property type="evidence" value="ECO:0007669"/>
    <property type="project" value="UniProtKB-EC"/>
</dbReference>
<accession>A0A0R2KR65</accession>
<name>A0A0R2KR65_9LACO</name>
<sequence>MRYLIMPSHDIRTNLATEQYLMSKADLDVPCMLFYIEKPCVIVGRNQNVLEEIDQKFCEENQVTVTRRLSGGGTMYQDMGNLCFSFIVPADKQEFGEFEQLVDPIIQGLHAMGATRAQVNGRNDLEIDGKKFSGNAMYTKNGRTFSHGTLMFDMDLDHVQKALTVSADKIASKGIKSVRSRVTNVKPYLDAKYQTLDTVEFLHALLQQIYQVDTWEEVTEHEFTLTAADQVAIDQLVAEIYGNWDWVYGRSPKFTIQKRQRFPGGTIDARYLVDKGYLKEVKIYGDFFGQQPVTDLETALIGQKYTAQNIQTILQSFDLTRYFLKIPPQDIVKLLSE</sequence>
<protein>
    <recommendedName>
        <fullName evidence="3">lipoate--protein ligase</fullName>
        <ecNumber evidence="3">6.3.1.20</ecNumber>
    </recommendedName>
</protein>
<dbReference type="UniPathway" id="UPA00537">
    <property type="reaction ID" value="UER00594"/>
</dbReference>